<evidence type="ECO:0000313" key="2">
    <source>
        <dbReference type="Proteomes" id="UP000472264"/>
    </source>
</evidence>
<evidence type="ECO:0000313" key="1">
    <source>
        <dbReference type="Ensembl" id="ENSENLP00000000351.1"/>
    </source>
</evidence>
<protein>
    <submittedName>
        <fullName evidence="1">Uncharacterized protein</fullName>
    </submittedName>
</protein>
<name>A0A665TCC6_ECHNA</name>
<reference evidence="1" key="3">
    <citation type="submission" date="2025-09" db="UniProtKB">
        <authorList>
            <consortium name="Ensembl"/>
        </authorList>
    </citation>
    <scope>IDENTIFICATION</scope>
</reference>
<accession>A0A665TCC6</accession>
<sequence length="91" mass="10204">MSLCLCHRSVQSVCIYISTHTQPQCICVCVSGPRPTPAESVIFLIRCKSWTGRVKLLFKLFVSPTACLANKVGILQLPSERSTYLFQRTEL</sequence>
<organism evidence="1 2">
    <name type="scientific">Echeneis naucrates</name>
    <name type="common">Live sharksucker</name>
    <dbReference type="NCBI Taxonomy" id="173247"/>
    <lineage>
        <taxon>Eukaryota</taxon>
        <taxon>Metazoa</taxon>
        <taxon>Chordata</taxon>
        <taxon>Craniata</taxon>
        <taxon>Vertebrata</taxon>
        <taxon>Euteleostomi</taxon>
        <taxon>Actinopterygii</taxon>
        <taxon>Neopterygii</taxon>
        <taxon>Teleostei</taxon>
        <taxon>Neoteleostei</taxon>
        <taxon>Acanthomorphata</taxon>
        <taxon>Carangaria</taxon>
        <taxon>Carangiformes</taxon>
        <taxon>Echeneidae</taxon>
        <taxon>Echeneis</taxon>
    </lineage>
</organism>
<dbReference type="InParanoid" id="A0A665TCC6"/>
<dbReference type="Ensembl" id="ENSENLT00000000401.1">
    <property type="protein sequence ID" value="ENSENLP00000000351.1"/>
    <property type="gene ID" value="ENSENLG00000000236.1"/>
</dbReference>
<dbReference type="Proteomes" id="UP000472264">
    <property type="component" value="Chromosome 5"/>
</dbReference>
<reference evidence="1" key="1">
    <citation type="submission" date="2021-04" db="EMBL/GenBank/DDBJ databases">
        <authorList>
            <consortium name="Wellcome Sanger Institute Data Sharing"/>
        </authorList>
    </citation>
    <scope>NUCLEOTIDE SEQUENCE [LARGE SCALE GENOMIC DNA]</scope>
</reference>
<proteinExistence type="predicted"/>
<reference evidence="1" key="2">
    <citation type="submission" date="2025-08" db="UniProtKB">
        <authorList>
            <consortium name="Ensembl"/>
        </authorList>
    </citation>
    <scope>IDENTIFICATION</scope>
</reference>
<dbReference type="AlphaFoldDB" id="A0A665TCC6"/>
<keyword evidence="2" id="KW-1185">Reference proteome</keyword>